<evidence type="ECO:0000256" key="1">
    <source>
        <dbReference type="SAM" id="MobiDB-lite"/>
    </source>
</evidence>
<feature type="compositionally biased region" description="Polar residues" evidence="1">
    <location>
        <begin position="49"/>
        <end position="58"/>
    </location>
</feature>
<accession>A0AAV9RIH5</accession>
<keyword evidence="3" id="KW-1185">Reference proteome</keyword>
<sequence>MKENEEECILREAAEVGGQAAMRFENILDAVACNRAQPPPPPAAPAADTSITSVKQDC</sequence>
<evidence type="ECO:0000313" key="2">
    <source>
        <dbReference type="EMBL" id="KAK5608781.1"/>
    </source>
</evidence>
<dbReference type="EMBL" id="JAHHUM010001782">
    <property type="protein sequence ID" value="KAK5608781.1"/>
    <property type="molecule type" value="Genomic_DNA"/>
</dbReference>
<protein>
    <submittedName>
        <fullName evidence="2">Uncharacterized protein</fullName>
    </submittedName>
</protein>
<gene>
    <name evidence="2" type="ORF">CRENBAI_020274</name>
</gene>
<feature type="region of interest" description="Disordered" evidence="1">
    <location>
        <begin position="34"/>
        <end position="58"/>
    </location>
</feature>
<reference evidence="2 3" key="1">
    <citation type="submission" date="2021-06" db="EMBL/GenBank/DDBJ databases">
        <authorList>
            <person name="Palmer J.M."/>
        </authorList>
    </citation>
    <scope>NUCLEOTIDE SEQUENCE [LARGE SCALE GENOMIC DNA]</scope>
    <source>
        <strain evidence="2 3">MEX-2019</strain>
        <tissue evidence="2">Muscle</tissue>
    </source>
</reference>
<comment type="caution">
    <text evidence="2">The sequence shown here is derived from an EMBL/GenBank/DDBJ whole genome shotgun (WGS) entry which is preliminary data.</text>
</comment>
<organism evidence="2 3">
    <name type="scientific">Crenichthys baileyi</name>
    <name type="common">White River springfish</name>
    <dbReference type="NCBI Taxonomy" id="28760"/>
    <lineage>
        <taxon>Eukaryota</taxon>
        <taxon>Metazoa</taxon>
        <taxon>Chordata</taxon>
        <taxon>Craniata</taxon>
        <taxon>Vertebrata</taxon>
        <taxon>Euteleostomi</taxon>
        <taxon>Actinopterygii</taxon>
        <taxon>Neopterygii</taxon>
        <taxon>Teleostei</taxon>
        <taxon>Neoteleostei</taxon>
        <taxon>Acanthomorphata</taxon>
        <taxon>Ovalentaria</taxon>
        <taxon>Atherinomorphae</taxon>
        <taxon>Cyprinodontiformes</taxon>
        <taxon>Goodeidae</taxon>
        <taxon>Crenichthys</taxon>
    </lineage>
</organism>
<dbReference type="Proteomes" id="UP001311232">
    <property type="component" value="Unassembled WGS sequence"/>
</dbReference>
<dbReference type="AlphaFoldDB" id="A0AAV9RIH5"/>
<proteinExistence type="predicted"/>
<name>A0AAV9RIH5_9TELE</name>
<evidence type="ECO:0000313" key="3">
    <source>
        <dbReference type="Proteomes" id="UP001311232"/>
    </source>
</evidence>